<dbReference type="Gene3D" id="1.10.10.2830">
    <property type="match status" value="1"/>
</dbReference>
<feature type="domain" description="ParB-like N-terminal" evidence="5">
    <location>
        <begin position="11"/>
        <end position="111"/>
    </location>
</feature>
<evidence type="ECO:0000259" key="5">
    <source>
        <dbReference type="SMART" id="SM00470"/>
    </source>
</evidence>
<evidence type="ECO:0000256" key="1">
    <source>
        <dbReference type="ARBA" id="ARBA00006295"/>
    </source>
</evidence>
<dbReference type="InterPro" id="IPR057240">
    <property type="entry name" value="ParB_dimer_C"/>
</dbReference>
<accession>A0A1F6CY57</accession>
<dbReference type="Pfam" id="PF17762">
    <property type="entry name" value="HTH_ParB"/>
    <property type="match status" value="1"/>
</dbReference>
<dbReference type="FunFam" id="1.10.10.2830:FF:000001">
    <property type="entry name" value="Chromosome partitioning protein ParB"/>
    <property type="match status" value="1"/>
</dbReference>
<dbReference type="Pfam" id="PF23552">
    <property type="entry name" value="ParB_C"/>
    <property type="match status" value="1"/>
</dbReference>
<dbReference type="FunFam" id="3.90.1530.30:FF:000001">
    <property type="entry name" value="Chromosome partitioning protein ParB"/>
    <property type="match status" value="1"/>
</dbReference>
<dbReference type="InterPro" id="IPR041468">
    <property type="entry name" value="HTH_ParB/Spo0J"/>
</dbReference>
<dbReference type="InterPro" id="IPR003115">
    <property type="entry name" value="ParB_N"/>
</dbReference>
<evidence type="ECO:0000256" key="2">
    <source>
        <dbReference type="ARBA" id="ARBA00022829"/>
    </source>
</evidence>
<dbReference type="Gene3D" id="3.90.1530.30">
    <property type="match status" value="1"/>
</dbReference>
<dbReference type="SUPFAM" id="SSF109709">
    <property type="entry name" value="KorB DNA-binding domain-like"/>
    <property type="match status" value="1"/>
</dbReference>
<evidence type="ECO:0000256" key="4">
    <source>
        <dbReference type="SAM" id="MobiDB-lite"/>
    </source>
</evidence>
<dbReference type="InterPro" id="IPR050336">
    <property type="entry name" value="Chromosome_partition/occlusion"/>
</dbReference>
<dbReference type="EMBL" id="MFKT01000004">
    <property type="protein sequence ID" value="OGG54098.1"/>
    <property type="molecule type" value="Genomic_DNA"/>
</dbReference>
<proteinExistence type="inferred from homology"/>
<dbReference type="InterPro" id="IPR036086">
    <property type="entry name" value="ParB/Sulfiredoxin_sf"/>
</dbReference>
<protein>
    <recommendedName>
        <fullName evidence="5">ParB-like N-terminal domain-containing protein</fullName>
    </recommendedName>
</protein>
<dbReference type="PANTHER" id="PTHR33375">
    <property type="entry name" value="CHROMOSOME-PARTITIONING PROTEIN PARB-RELATED"/>
    <property type="match status" value="1"/>
</dbReference>
<dbReference type="NCBIfam" id="TIGR00180">
    <property type="entry name" value="parB_part"/>
    <property type="match status" value="1"/>
</dbReference>
<dbReference type="STRING" id="1798480.A2851_03555"/>
<dbReference type="GO" id="GO:0045881">
    <property type="term" value="P:positive regulation of sporulation resulting in formation of a cellular spore"/>
    <property type="evidence" value="ECO:0007669"/>
    <property type="project" value="TreeGrafter"/>
</dbReference>
<dbReference type="Pfam" id="PF02195">
    <property type="entry name" value="ParB_N"/>
    <property type="match status" value="1"/>
</dbReference>
<comment type="similarity">
    <text evidence="1">Belongs to the ParB family.</text>
</comment>
<dbReference type="InterPro" id="IPR004437">
    <property type="entry name" value="ParB/RepB/Spo0J"/>
</dbReference>
<dbReference type="Proteomes" id="UP000176863">
    <property type="component" value="Unassembled WGS sequence"/>
</dbReference>
<dbReference type="AlphaFoldDB" id="A0A1F6CY57"/>
<comment type="caution">
    <text evidence="6">The sequence shown here is derived from an EMBL/GenBank/DDBJ whole genome shotgun (WGS) entry which is preliminary data.</text>
</comment>
<dbReference type="SUPFAM" id="SSF110849">
    <property type="entry name" value="ParB/Sulfiredoxin"/>
    <property type="match status" value="1"/>
</dbReference>
<evidence type="ECO:0000313" key="7">
    <source>
        <dbReference type="Proteomes" id="UP000176863"/>
    </source>
</evidence>
<sequence length="332" mass="37354">MDSPYQGDSIFWVEVDRIKPNPFQPRKIFDEAALVSLAESIRSYGVLQPLTVTRKEIERPGEGIYVEYELVAGERRLRAAKLAGIAAVPVVIRTGEDSDRMKLELAIIENLQREDLNVVDRALAFERLTKEFGLKHIEIGKRVGKSREYVSNTLRILMLPQDMREALAAGEISEGHTRPLLMLMDRTEEQKVLFAEIISKRLTVRDSEQVARRVAIERVRKTDLTPELLLLERELTEKLGTRVRIEKKDQGGKVLIDFFSVDDLAHIRELFSRERSTLGASAPDPAPETSVQTPEAPREEAAVSAPASAHSRPAVGGKTQEDDLYSINNFSV</sequence>
<evidence type="ECO:0000313" key="6">
    <source>
        <dbReference type="EMBL" id="OGG54098.1"/>
    </source>
</evidence>
<keyword evidence="2" id="KW-0159">Chromosome partition</keyword>
<name>A0A1F6CY57_9BACT</name>
<dbReference type="GO" id="GO:0005694">
    <property type="term" value="C:chromosome"/>
    <property type="evidence" value="ECO:0007669"/>
    <property type="project" value="TreeGrafter"/>
</dbReference>
<organism evidence="6 7">
    <name type="scientific">Candidatus Kaiserbacteria bacterium RIFCSPHIGHO2_01_FULL_53_29</name>
    <dbReference type="NCBI Taxonomy" id="1798480"/>
    <lineage>
        <taxon>Bacteria</taxon>
        <taxon>Candidatus Kaiseribacteriota</taxon>
    </lineage>
</organism>
<keyword evidence="3" id="KW-0238">DNA-binding</keyword>
<dbReference type="SMART" id="SM00470">
    <property type="entry name" value="ParB"/>
    <property type="match status" value="1"/>
</dbReference>
<reference evidence="6 7" key="1">
    <citation type="journal article" date="2016" name="Nat. Commun.">
        <title>Thousands of microbial genomes shed light on interconnected biogeochemical processes in an aquifer system.</title>
        <authorList>
            <person name="Anantharaman K."/>
            <person name="Brown C.T."/>
            <person name="Hug L.A."/>
            <person name="Sharon I."/>
            <person name="Castelle C.J."/>
            <person name="Probst A.J."/>
            <person name="Thomas B.C."/>
            <person name="Singh A."/>
            <person name="Wilkins M.J."/>
            <person name="Karaoz U."/>
            <person name="Brodie E.L."/>
            <person name="Williams K.H."/>
            <person name="Hubbard S.S."/>
            <person name="Banfield J.F."/>
        </authorList>
    </citation>
    <scope>NUCLEOTIDE SEQUENCE [LARGE SCALE GENOMIC DNA]</scope>
</reference>
<evidence type="ECO:0000256" key="3">
    <source>
        <dbReference type="ARBA" id="ARBA00023125"/>
    </source>
</evidence>
<dbReference type="GO" id="GO:0007059">
    <property type="term" value="P:chromosome segregation"/>
    <property type="evidence" value="ECO:0007669"/>
    <property type="project" value="UniProtKB-KW"/>
</dbReference>
<dbReference type="PANTHER" id="PTHR33375:SF1">
    <property type="entry name" value="CHROMOSOME-PARTITIONING PROTEIN PARB-RELATED"/>
    <property type="match status" value="1"/>
</dbReference>
<dbReference type="GO" id="GO:0003677">
    <property type="term" value="F:DNA binding"/>
    <property type="evidence" value="ECO:0007669"/>
    <property type="project" value="UniProtKB-KW"/>
</dbReference>
<gene>
    <name evidence="6" type="ORF">A2851_03555</name>
</gene>
<feature type="region of interest" description="Disordered" evidence="4">
    <location>
        <begin position="276"/>
        <end position="332"/>
    </location>
</feature>
<dbReference type="CDD" id="cd16393">
    <property type="entry name" value="SPO0J_N"/>
    <property type="match status" value="1"/>
</dbReference>